<dbReference type="Proteomes" id="UP001164746">
    <property type="component" value="Chromosome 16"/>
</dbReference>
<keyword evidence="1" id="KW-0547">Nucleotide-binding</keyword>
<dbReference type="PANTHER" id="PTHR27001:SF118">
    <property type="entry name" value="OS01G0253100 PROTEIN"/>
    <property type="match status" value="1"/>
</dbReference>
<dbReference type="Pfam" id="PF07714">
    <property type="entry name" value="PK_Tyr_Ser-Thr"/>
    <property type="match status" value="1"/>
</dbReference>
<name>A0ABY7G3S3_MYAAR</name>
<dbReference type="InterPro" id="IPR000719">
    <property type="entry name" value="Prot_kinase_dom"/>
</dbReference>
<reference evidence="4" key="1">
    <citation type="submission" date="2022-11" db="EMBL/GenBank/DDBJ databases">
        <title>Centuries of genome instability and evolution in soft-shell clam transmissible cancer (bioRxiv).</title>
        <authorList>
            <person name="Hart S.F.M."/>
            <person name="Yonemitsu M.A."/>
            <person name="Giersch R.M."/>
            <person name="Beal B.F."/>
            <person name="Arriagada G."/>
            <person name="Davis B.W."/>
            <person name="Ostrander E.A."/>
            <person name="Goff S.P."/>
            <person name="Metzger M.J."/>
        </authorList>
    </citation>
    <scope>NUCLEOTIDE SEQUENCE</scope>
    <source>
        <strain evidence="4">MELC-2E11</strain>
        <tissue evidence="4">Siphon/mantle</tissue>
    </source>
</reference>
<keyword evidence="5" id="KW-1185">Reference proteome</keyword>
<evidence type="ECO:0000256" key="1">
    <source>
        <dbReference type="ARBA" id="ARBA00022741"/>
    </source>
</evidence>
<accession>A0ABY7G3S3</accession>
<organism evidence="4 5">
    <name type="scientific">Mya arenaria</name>
    <name type="common">Soft-shell clam</name>
    <dbReference type="NCBI Taxonomy" id="6604"/>
    <lineage>
        <taxon>Eukaryota</taxon>
        <taxon>Metazoa</taxon>
        <taxon>Spiralia</taxon>
        <taxon>Lophotrochozoa</taxon>
        <taxon>Mollusca</taxon>
        <taxon>Bivalvia</taxon>
        <taxon>Autobranchia</taxon>
        <taxon>Heteroconchia</taxon>
        <taxon>Euheterodonta</taxon>
        <taxon>Imparidentia</taxon>
        <taxon>Neoheterodontei</taxon>
        <taxon>Myida</taxon>
        <taxon>Myoidea</taxon>
        <taxon>Myidae</taxon>
        <taxon>Mya</taxon>
    </lineage>
</organism>
<gene>
    <name evidence="4" type="ORF">MAR_002648</name>
</gene>
<feature type="domain" description="Protein kinase" evidence="3">
    <location>
        <begin position="30"/>
        <end position="387"/>
    </location>
</feature>
<keyword evidence="2" id="KW-0067">ATP-binding</keyword>
<dbReference type="PANTHER" id="PTHR27001">
    <property type="entry name" value="OS01G0253100 PROTEIN"/>
    <property type="match status" value="1"/>
</dbReference>
<evidence type="ECO:0000259" key="3">
    <source>
        <dbReference type="PROSITE" id="PS50011"/>
    </source>
</evidence>
<sequence length="579" mass="66217">MDEHLAFNGKAGKLDERVFSKLKLLCRPVKARQDTAQQGNATTLVSQDDVPFYNTRLVLRTVEKPWTGDLSKEEIENNLEQIILHYAIVPQVAYYINKQTVSFVAPYFGGGTLDEVIQKERDKTATIETEIPSERKPEIALERPQTLEWKDKLRILYQICRAIEYLHQPPKCERKPVSHGNICMQNVLLDEQKNARLLFLAPKSVEGGVGEEQFQEDKNKDVQTFKEMAQEALQQSRKKAASDILAHIQRAVTMTDIKKELESGLRGEDINWWTPSQDDGKKKDKCEICCVNKPEKTFDKLTHDRFCVSKIQICVGCLWNWRYNPVKCHSCDEEKIRSPVGDRWGAIFIAGTDKKEDITKRFEDDIEKLKDRVITKAILMGVKDNVVTVKKSTTTYGEQLEKAFSKIDTPEITTIVLVYSGHHGDEGFQLDAHTLKDSELEQKFNCLKHVTKVIVFLDCCHPKMLNLGKKAILQFNAVTSKQKAICGPTGSQFVNDIVKVLTNPWECKCCKNTPLIRDYDMHKYFNNHPYNSSIEPSQLSNTDGDHDHILTFRLVDPGWLKALEKSLDISPLQSKPDFE</sequence>
<dbReference type="PROSITE" id="PS50011">
    <property type="entry name" value="PROTEIN_KINASE_DOM"/>
    <property type="match status" value="1"/>
</dbReference>
<dbReference type="EMBL" id="CP111027">
    <property type="protein sequence ID" value="WAR29080.1"/>
    <property type="molecule type" value="Genomic_DNA"/>
</dbReference>
<proteinExistence type="predicted"/>
<dbReference type="InterPro" id="IPR011009">
    <property type="entry name" value="Kinase-like_dom_sf"/>
</dbReference>
<dbReference type="SUPFAM" id="SSF56112">
    <property type="entry name" value="Protein kinase-like (PK-like)"/>
    <property type="match status" value="1"/>
</dbReference>
<dbReference type="InterPro" id="IPR001245">
    <property type="entry name" value="Ser-Thr/Tyr_kinase_cat_dom"/>
</dbReference>
<protein>
    <recommendedName>
        <fullName evidence="3">Protein kinase domain-containing protein</fullName>
    </recommendedName>
</protein>
<evidence type="ECO:0000256" key="2">
    <source>
        <dbReference type="ARBA" id="ARBA00022840"/>
    </source>
</evidence>
<evidence type="ECO:0000313" key="5">
    <source>
        <dbReference type="Proteomes" id="UP001164746"/>
    </source>
</evidence>
<evidence type="ECO:0000313" key="4">
    <source>
        <dbReference type="EMBL" id="WAR29080.1"/>
    </source>
</evidence>
<dbReference type="Gene3D" id="1.10.510.10">
    <property type="entry name" value="Transferase(Phosphotransferase) domain 1"/>
    <property type="match status" value="1"/>
</dbReference>